<protein>
    <submittedName>
        <fullName evidence="6">Amino acid ABC transporter substrate-binding protein</fullName>
    </submittedName>
</protein>
<feature type="chain" id="PRO_5042271637" evidence="4">
    <location>
        <begin position="49"/>
        <end position="320"/>
    </location>
</feature>
<evidence type="ECO:0000313" key="7">
    <source>
        <dbReference type="Proteomes" id="UP001208771"/>
    </source>
</evidence>
<dbReference type="GO" id="GO:0030288">
    <property type="term" value="C:outer membrane-bounded periplasmic space"/>
    <property type="evidence" value="ECO:0007669"/>
    <property type="project" value="TreeGrafter"/>
</dbReference>
<dbReference type="RefSeq" id="WP_306410968.1">
    <property type="nucleotide sequence ID" value="NZ_JANFPI010000003.1"/>
</dbReference>
<reference evidence="6" key="1">
    <citation type="submission" date="2022-07" db="EMBL/GenBank/DDBJ databases">
        <title>Ectorhizobium quercum gen.nov., sp. nov.</title>
        <authorList>
            <person name="Ma T."/>
            <person name="Li Y."/>
        </authorList>
    </citation>
    <scope>NUCLEOTIDE SEQUENCE</scope>
    <source>
        <strain evidence="6">BDR2-2</strain>
    </source>
</reference>
<evidence type="ECO:0000259" key="5">
    <source>
        <dbReference type="SMART" id="SM00062"/>
    </source>
</evidence>
<dbReference type="Pfam" id="PF00497">
    <property type="entry name" value="SBP_bac_3"/>
    <property type="match status" value="1"/>
</dbReference>
<name>A0AAE3MZH8_9HYPH</name>
<evidence type="ECO:0000256" key="2">
    <source>
        <dbReference type="ARBA" id="ARBA00022448"/>
    </source>
</evidence>
<dbReference type="CDD" id="cd13688">
    <property type="entry name" value="PBP2_GltI_DEBP"/>
    <property type="match status" value="1"/>
</dbReference>
<comment type="similarity">
    <text evidence="1">Belongs to the bacterial solute-binding protein 3 family.</text>
</comment>
<comment type="caution">
    <text evidence="6">The sequence shown here is derived from an EMBL/GenBank/DDBJ whole genome shotgun (WGS) entry which is preliminary data.</text>
</comment>
<keyword evidence="7" id="KW-1185">Reference proteome</keyword>
<evidence type="ECO:0000256" key="1">
    <source>
        <dbReference type="ARBA" id="ARBA00010333"/>
    </source>
</evidence>
<dbReference type="InterPro" id="IPR051455">
    <property type="entry name" value="Bact_solute-bind_prot3"/>
</dbReference>
<evidence type="ECO:0000256" key="4">
    <source>
        <dbReference type="SAM" id="SignalP"/>
    </source>
</evidence>
<evidence type="ECO:0000313" key="6">
    <source>
        <dbReference type="EMBL" id="MCX8997171.1"/>
    </source>
</evidence>
<dbReference type="AlphaFoldDB" id="A0AAE3MZH8"/>
<dbReference type="Gene3D" id="3.40.190.10">
    <property type="entry name" value="Periplasmic binding protein-like II"/>
    <property type="match status" value="2"/>
</dbReference>
<sequence>MLTRISSLRIVLERLRGRIIPGRPSRAGTVAFSSILLAALLPSAGAAAADTLAKIAATGTIVIGHRQNELPFSYVVDDNVVGYSTDICLRIVEGIQRELRLDSIEIVYMPATTATRFILIGNGSVDMECAATTNNAERRQLAEFSYPHFVTATRFVSKKKDGMDTIADLAGRSVVSTTGTVNIEQLNELNRTRNLNISVILSRGHKEAFEMVAAGSASAFVMDDILLAGLVASSPTPSDFTISSETLSRPEPYGILMPPGDLAFKDLVNREMRRIFESGEINAIYEKWFMQPVPPTGQNLNLPMSADLKAAFANPQEYED</sequence>
<proteinExistence type="inferred from homology"/>
<dbReference type="PANTHER" id="PTHR30085">
    <property type="entry name" value="AMINO ACID ABC TRANSPORTER PERMEASE"/>
    <property type="match status" value="1"/>
</dbReference>
<dbReference type="GO" id="GO:0005576">
    <property type="term" value="C:extracellular region"/>
    <property type="evidence" value="ECO:0007669"/>
    <property type="project" value="TreeGrafter"/>
</dbReference>
<keyword evidence="3 4" id="KW-0732">Signal</keyword>
<dbReference type="SUPFAM" id="SSF53850">
    <property type="entry name" value="Periplasmic binding protein-like II"/>
    <property type="match status" value="1"/>
</dbReference>
<gene>
    <name evidence="6" type="ORF">NOF55_08640</name>
</gene>
<dbReference type="EMBL" id="JANFPI010000003">
    <property type="protein sequence ID" value="MCX8997171.1"/>
    <property type="molecule type" value="Genomic_DNA"/>
</dbReference>
<keyword evidence="2" id="KW-0813">Transport</keyword>
<dbReference type="SMART" id="SM00062">
    <property type="entry name" value="PBPb"/>
    <property type="match status" value="1"/>
</dbReference>
<feature type="domain" description="Solute-binding protein family 3/N-terminal" evidence="5">
    <location>
        <begin position="60"/>
        <end position="292"/>
    </location>
</feature>
<dbReference type="GO" id="GO:0006865">
    <property type="term" value="P:amino acid transport"/>
    <property type="evidence" value="ECO:0007669"/>
    <property type="project" value="TreeGrafter"/>
</dbReference>
<feature type="signal peptide" evidence="4">
    <location>
        <begin position="1"/>
        <end position="48"/>
    </location>
</feature>
<dbReference type="InterPro" id="IPR001638">
    <property type="entry name" value="Solute-binding_3/MltF_N"/>
</dbReference>
<evidence type="ECO:0000256" key="3">
    <source>
        <dbReference type="ARBA" id="ARBA00022729"/>
    </source>
</evidence>
<organism evidence="6 7">
    <name type="scientific">Ectorhizobium quercum</name>
    <dbReference type="NCBI Taxonomy" id="2965071"/>
    <lineage>
        <taxon>Bacteria</taxon>
        <taxon>Pseudomonadati</taxon>
        <taxon>Pseudomonadota</taxon>
        <taxon>Alphaproteobacteria</taxon>
        <taxon>Hyphomicrobiales</taxon>
        <taxon>Rhizobiaceae</taxon>
        <taxon>Ectorhizobium</taxon>
    </lineage>
</organism>
<dbReference type="Proteomes" id="UP001208771">
    <property type="component" value="Unassembled WGS sequence"/>
</dbReference>
<dbReference type="PANTHER" id="PTHR30085:SF2">
    <property type="entry name" value="GLUTAMATE_ASPARTATE IMPORT SOLUTE-BINDING PROTEIN"/>
    <property type="match status" value="1"/>
</dbReference>
<accession>A0AAE3MZH8</accession>